<evidence type="ECO:0000256" key="14">
    <source>
        <dbReference type="ARBA" id="ARBA00044770"/>
    </source>
</evidence>
<dbReference type="EMBL" id="FXBB01000001">
    <property type="protein sequence ID" value="SMG09998.1"/>
    <property type="molecule type" value="Genomic_DNA"/>
</dbReference>
<feature type="transmembrane region" description="Helical" evidence="16">
    <location>
        <begin position="292"/>
        <end position="317"/>
    </location>
</feature>
<dbReference type="EC" id="2.4.99.28" evidence="14"/>
<keyword evidence="17" id="KW-0131">Cell cycle</keyword>
<evidence type="ECO:0000256" key="6">
    <source>
        <dbReference type="ARBA" id="ARBA00022984"/>
    </source>
</evidence>
<evidence type="ECO:0000256" key="12">
    <source>
        <dbReference type="ARBA" id="ARBA00041185"/>
    </source>
</evidence>
<dbReference type="InterPro" id="IPR001182">
    <property type="entry name" value="FtsW/RodA"/>
</dbReference>
<feature type="transmembrane region" description="Helical" evidence="16">
    <location>
        <begin position="329"/>
        <end position="351"/>
    </location>
</feature>
<evidence type="ECO:0000256" key="10">
    <source>
        <dbReference type="ARBA" id="ARBA00033270"/>
    </source>
</evidence>
<dbReference type="GO" id="GO:0015648">
    <property type="term" value="F:lipid-linked peptidoglycan transporter activity"/>
    <property type="evidence" value="ECO:0007669"/>
    <property type="project" value="TreeGrafter"/>
</dbReference>
<dbReference type="GO" id="GO:0008955">
    <property type="term" value="F:peptidoglycan glycosyltransferase activity"/>
    <property type="evidence" value="ECO:0007669"/>
    <property type="project" value="UniProtKB-EC"/>
</dbReference>
<dbReference type="RefSeq" id="WP_085543451.1">
    <property type="nucleotide sequence ID" value="NZ_FXBB01000001.1"/>
</dbReference>
<comment type="similarity">
    <text evidence="11">Belongs to the SEDS family. FtsW subfamily.</text>
</comment>
<comment type="catalytic activity">
    <reaction evidence="15">
        <text>[GlcNAc-(1-&gt;4)-Mur2Ac(oyl-L-Ala-gamma-D-Glu-L-Lys-D-Ala-D-Ala)](n)-di-trans,octa-cis-undecaprenyl diphosphate + beta-D-GlcNAc-(1-&gt;4)-Mur2Ac(oyl-L-Ala-gamma-D-Glu-L-Lys-D-Ala-D-Ala)-di-trans,octa-cis-undecaprenyl diphosphate = [GlcNAc-(1-&gt;4)-Mur2Ac(oyl-L-Ala-gamma-D-Glu-L-Lys-D-Ala-D-Ala)](n+1)-di-trans,octa-cis-undecaprenyl diphosphate + di-trans,octa-cis-undecaprenyl diphosphate + H(+)</text>
        <dbReference type="Rhea" id="RHEA:23708"/>
        <dbReference type="Rhea" id="RHEA-COMP:9602"/>
        <dbReference type="Rhea" id="RHEA-COMP:9603"/>
        <dbReference type="ChEBI" id="CHEBI:15378"/>
        <dbReference type="ChEBI" id="CHEBI:58405"/>
        <dbReference type="ChEBI" id="CHEBI:60033"/>
        <dbReference type="ChEBI" id="CHEBI:78435"/>
        <dbReference type="EC" id="2.4.99.28"/>
    </reaction>
</comment>
<name>A0A1X7I797_9BACT</name>
<evidence type="ECO:0000256" key="15">
    <source>
        <dbReference type="ARBA" id="ARBA00049902"/>
    </source>
</evidence>
<dbReference type="GO" id="GO:0005886">
    <property type="term" value="C:plasma membrane"/>
    <property type="evidence" value="ECO:0007669"/>
    <property type="project" value="TreeGrafter"/>
</dbReference>
<dbReference type="PANTHER" id="PTHR30474:SF2">
    <property type="entry name" value="PEPTIDOGLYCAN GLYCOSYLTRANSFERASE FTSW-RELATED"/>
    <property type="match status" value="1"/>
</dbReference>
<evidence type="ECO:0000256" key="4">
    <source>
        <dbReference type="ARBA" id="ARBA00022692"/>
    </source>
</evidence>
<feature type="transmembrane region" description="Helical" evidence="16">
    <location>
        <begin position="7"/>
        <end position="27"/>
    </location>
</feature>
<evidence type="ECO:0000256" key="13">
    <source>
        <dbReference type="ARBA" id="ARBA00041418"/>
    </source>
</evidence>
<keyword evidence="18" id="KW-1185">Reference proteome</keyword>
<feature type="transmembrane region" description="Helical" evidence="16">
    <location>
        <begin position="133"/>
        <end position="152"/>
    </location>
</feature>
<keyword evidence="8 16" id="KW-0472">Membrane</keyword>
<feature type="transmembrane region" description="Helical" evidence="16">
    <location>
        <begin position="105"/>
        <end position="126"/>
    </location>
</feature>
<feature type="transmembrane region" description="Helical" evidence="16">
    <location>
        <begin position="254"/>
        <end position="280"/>
    </location>
</feature>
<evidence type="ECO:0000313" key="17">
    <source>
        <dbReference type="EMBL" id="SMG09998.1"/>
    </source>
</evidence>
<dbReference type="GO" id="GO:0032153">
    <property type="term" value="C:cell division site"/>
    <property type="evidence" value="ECO:0007669"/>
    <property type="project" value="TreeGrafter"/>
</dbReference>
<keyword evidence="6" id="KW-0573">Peptidoglycan synthesis</keyword>
<accession>A0A1X7I797</accession>
<dbReference type="Pfam" id="PF01098">
    <property type="entry name" value="FTSW_RODA_SPOVE"/>
    <property type="match status" value="1"/>
</dbReference>
<organism evidence="17 18">
    <name type="scientific">Dethiosulfovibrio salsuginis</name>
    <dbReference type="NCBI Taxonomy" id="561720"/>
    <lineage>
        <taxon>Bacteria</taxon>
        <taxon>Thermotogati</taxon>
        <taxon>Synergistota</taxon>
        <taxon>Synergistia</taxon>
        <taxon>Synergistales</taxon>
        <taxon>Dethiosulfovibrionaceae</taxon>
        <taxon>Dethiosulfovibrio</taxon>
    </lineage>
</organism>
<keyword evidence="3" id="KW-0808">Transferase</keyword>
<evidence type="ECO:0000256" key="9">
    <source>
        <dbReference type="ARBA" id="ARBA00032370"/>
    </source>
</evidence>
<dbReference type="GO" id="GO:0009252">
    <property type="term" value="P:peptidoglycan biosynthetic process"/>
    <property type="evidence" value="ECO:0007669"/>
    <property type="project" value="UniProtKB-KW"/>
</dbReference>
<evidence type="ECO:0000313" key="18">
    <source>
        <dbReference type="Proteomes" id="UP000193355"/>
    </source>
</evidence>
<feature type="transmembrane region" description="Helical" evidence="16">
    <location>
        <begin position="47"/>
        <end position="65"/>
    </location>
</feature>
<dbReference type="OrthoDB" id="9768187at2"/>
<dbReference type="PANTHER" id="PTHR30474">
    <property type="entry name" value="CELL CYCLE PROTEIN"/>
    <property type="match status" value="1"/>
</dbReference>
<reference evidence="18" key="1">
    <citation type="submission" date="2017-04" db="EMBL/GenBank/DDBJ databases">
        <authorList>
            <person name="Varghese N."/>
            <person name="Submissions S."/>
        </authorList>
    </citation>
    <scope>NUCLEOTIDE SEQUENCE [LARGE SCALE GENOMIC DNA]</scope>
    <source>
        <strain evidence="18">USBA 82</strain>
    </source>
</reference>
<comment type="subcellular location">
    <subcellularLocation>
        <location evidence="1">Membrane</location>
        <topology evidence="1">Multi-pass membrane protein</topology>
    </subcellularLocation>
</comment>
<dbReference type="GO" id="GO:0008360">
    <property type="term" value="P:regulation of cell shape"/>
    <property type="evidence" value="ECO:0007669"/>
    <property type="project" value="UniProtKB-KW"/>
</dbReference>
<keyword evidence="17" id="KW-0132">Cell division</keyword>
<sequence length="358" mass="39314">MNRKDPLIWIIPLMLSALGIVVILSLTSVRLSDGSLSFSLGKKQAQWMFFAWTVMIVGSAIPLSFWRNRSGIFLGISWFLVWLPLIPGLGVGGGGSLRWLKIGPITIQPLELLAFFLVIHLCGVYGRGELKPFRAFILSLLLVGVLSVPVLLQPDLGGTLLLFFLAMGMYVGAYGFLLPLSAAVLLSPLFVFFAQRGYRQRRIVAWIDPWSDPADAGYQAIQGFVAFANGGLWGTGLGRAIQRSRFLPAAHTDFIFAALSETLGIWGSIGVLSLFLLWFLRIYIHFRRCDDRWICLVLWGLSLSVAVPLSINVAGITNLIPMTGMPLPFVSYGGSALVVAWLKTGLIIRAVREMGDSL</sequence>
<proteinExistence type="inferred from homology"/>
<dbReference type="AlphaFoldDB" id="A0A1X7I797"/>
<dbReference type="Proteomes" id="UP000193355">
    <property type="component" value="Unassembled WGS sequence"/>
</dbReference>
<protein>
    <recommendedName>
        <fullName evidence="12">Probable peptidoglycan glycosyltransferase FtsW</fullName>
        <ecNumber evidence="14">2.4.99.28</ecNumber>
    </recommendedName>
    <alternativeName>
        <fullName evidence="13">Cell division protein FtsW</fullName>
    </alternativeName>
    <alternativeName>
        <fullName evidence="10">Cell wall polymerase</fullName>
    </alternativeName>
    <alternativeName>
        <fullName evidence="9">Peptidoglycan polymerase</fullName>
    </alternativeName>
</protein>
<dbReference type="GO" id="GO:0051301">
    <property type="term" value="P:cell division"/>
    <property type="evidence" value="ECO:0007669"/>
    <property type="project" value="UniProtKB-KW"/>
</dbReference>
<evidence type="ECO:0000256" key="5">
    <source>
        <dbReference type="ARBA" id="ARBA00022960"/>
    </source>
</evidence>
<feature type="transmembrane region" description="Helical" evidence="16">
    <location>
        <begin position="216"/>
        <end position="234"/>
    </location>
</feature>
<evidence type="ECO:0000256" key="1">
    <source>
        <dbReference type="ARBA" id="ARBA00004141"/>
    </source>
</evidence>
<evidence type="ECO:0000256" key="3">
    <source>
        <dbReference type="ARBA" id="ARBA00022679"/>
    </source>
</evidence>
<keyword evidence="5" id="KW-0133">Cell shape</keyword>
<evidence type="ECO:0000256" key="11">
    <source>
        <dbReference type="ARBA" id="ARBA00038053"/>
    </source>
</evidence>
<feature type="transmembrane region" description="Helical" evidence="16">
    <location>
        <begin position="172"/>
        <end position="195"/>
    </location>
</feature>
<evidence type="ECO:0000256" key="16">
    <source>
        <dbReference type="SAM" id="Phobius"/>
    </source>
</evidence>
<evidence type="ECO:0000256" key="2">
    <source>
        <dbReference type="ARBA" id="ARBA00022676"/>
    </source>
</evidence>
<evidence type="ECO:0000256" key="8">
    <source>
        <dbReference type="ARBA" id="ARBA00023136"/>
    </source>
</evidence>
<dbReference type="STRING" id="561720.SAMN06275492_101163"/>
<feature type="transmembrane region" description="Helical" evidence="16">
    <location>
        <begin position="72"/>
        <end position="93"/>
    </location>
</feature>
<keyword evidence="4 16" id="KW-0812">Transmembrane</keyword>
<keyword evidence="2" id="KW-0328">Glycosyltransferase</keyword>
<keyword evidence="7 16" id="KW-1133">Transmembrane helix</keyword>
<evidence type="ECO:0000256" key="7">
    <source>
        <dbReference type="ARBA" id="ARBA00022989"/>
    </source>
</evidence>
<gene>
    <name evidence="17" type="ORF">SAMN06275492_101163</name>
</gene>